<keyword evidence="6 9" id="KW-0812">Transmembrane</keyword>
<dbReference type="InterPro" id="IPR007334">
    <property type="entry name" value="UPF0208"/>
</dbReference>
<organism evidence="10 11">
    <name type="scientific">Thorsellia kenyensis</name>
    <dbReference type="NCBI Taxonomy" id="1549888"/>
    <lineage>
        <taxon>Bacteria</taxon>
        <taxon>Pseudomonadati</taxon>
        <taxon>Pseudomonadota</taxon>
        <taxon>Gammaproteobacteria</taxon>
        <taxon>Enterobacterales</taxon>
        <taxon>Thorselliaceae</taxon>
        <taxon>Thorsellia</taxon>
    </lineage>
</organism>
<dbReference type="Pfam" id="PF04217">
    <property type="entry name" value="DUF412"/>
    <property type="match status" value="1"/>
</dbReference>
<evidence type="ECO:0000256" key="6">
    <source>
        <dbReference type="ARBA" id="ARBA00022692"/>
    </source>
</evidence>
<evidence type="ECO:0000256" key="3">
    <source>
        <dbReference type="ARBA" id="ARBA00018831"/>
    </source>
</evidence>
<name>A0ABV6CCZ5_9GAMM</name>
<keyword evidence="5" id="KW-0997">Cell inner membrane</keyword>
<dbReference type="Proteomes" id="UP001589758">
    <property type="component" value="Unassembled WGS sequence"/>
</dbReference>
<evidence type="ECO:0000256" key="9">
    <source>
        <dbReference type="SAM" id="Phobius"/>
    </source>
</evidence>
<dbReference type="NCBIfam" id="NF002493">
    <property type="entry name" value="PRK01816.1"/>
    <property type="match status" value="1"/>
</dbReference>
<keyword evidence="4" id="KW-1003">Cell membrane</keyword>
<dbReference type="EMBL" id="JBHLXE010000108">
    <property type="protein sequence ID" value="MFC0180872.1"/>
    <property type="molecule type" value="Genomic_DNA"/>
</dbReference>
<evidence type="ECO:0000256" key="7">
    <source>
        <dbReference type="ARBA" id="ARBA00022989"/>
    </source>
</evidence>
<feature type="transmembrane region" description="Helical" evidence="9">
    <location>
        <begin position="49"/>
        <end position="67"/>
    </location>
</feature>
<gene>
    <name evidence="10" type="primary">yfbV</name>
    <name evidence="10" type="ORF">ACFFIT_12395</name>
</gene>
<sequence>MSIQIPPRPPKDSFWALLRQGQNYRKTFPRIKLLSLIFKEYHVIKITGFAIRGMPPLAVFSICWALMLNANLAIATTAATFALSIPIQCLYWLGKRASSPIPTSLNEWLKEIHQKLNESGQNPPALSSTPSYLEFANILKLAFETLDEEFIESL</sequence>
<dbReference type="RefSeq" id="WP_385878101.1">
    <property type="nucleotide sequence ID" value="NZ_JBHLXE010000108.1"/>
</dbReference>
<accession>A0ABV6CCZ5</accession>
<proteinExistence type="inferred from homology"/>
<evidence type="ECO:0000256" key="8">
    <source>
        <dbReference type="ARBA" id="ARBA00023136"/>
    </source>
</evidence>
<feature type="transmembrane region" description="Helical" evidence="9">
    <location>
        <begin position="73"/>
        <end position="93"/>
    </location>
</feature>
<keyword evidence="11" id="KW-1185">Reference proteome</keyword>
<evidence type="ECO:0000256" key="2">
    <source>
        <dbReference type="ARBA" id="ARBA00009474"/>
    </source>
</evidence>
<evidence type="ECO:0000256" key="5">
    <source>
        <dbReference type="ARBA" id="ARBA00022519"/>
    </source>
</evidence>
<protein>
    <recommendedName>
        <fullName evidence="3">UPF0208 membrane protein YfbV</fullName>
    </recommendedName>
</protein>
<evidence type="ECO:0000313" key="11">
    <source>
        <dbReference type="Proteomes" id="UP001589758"/>
    </source>
</evidence>
<keyword evidence="7 9" id="KW-1133">Transmembrane helix</keyword>
<evidence type="ECO:0000256" key="1">
    <source>
        <dbReference type="ARBA" id="ARBA00004429"/>
    </source>
</evidence>
<keyword evidence="8 9" id="KW-0472">Membrane</keyword>
<comment type="similarity">
    <text evidence="2">Belongs to the UPF0208 family.</text>
</comment>
<comment type="subcellular location">
    <subcellularLocation>
        <location evidence="1">Cell inner membrane</location>
        <topology evidence="1">Multi-pass membrane protein</topology>
    </subcellularLocation>
</comment>
<reference evidence="10 11" key="1">
    <citation type="submission" date="2024-09" db="EMBL/GenBank/DDBJ databases">
        <authorList>
            <person name="Sun Q."/>
            <person name="Mori K."/>
        </authorList>
    </citation>
    <scope>NUCLEOTIDE SEQUENCE [LARGE SCALE GENOMIC DNA]</scope>
    <source>
        <strain evidence="10 11">CCM 8545</strain>
    </source>
</reference>
<comment type="caution">
    <text evidence="10">The sequence shown here is derived from an EMBL/GenBank/DDBJ whole genome shotgun (WGS) entry which is preliminary data.</text>
</comment>
<evidence type="ECO:0000256" key="4">
    <source>
        <dbReference type="ARBA" id="ARBA00022475"/>
    </source>
</evidence>
<evidence type="ECO:0000313" key="10">
    <source>
        <dbReference type="EMBL" id="MFC0180872.1"/>
    </source>
</evidence>